<feature type="region of interest" description="Disordered" evidence="1">
    <location>
        <begin position="1"/>
        <end position="154"/>
    </location>
</feature>
<evidence type="ECO:0000256" key="1">
    <source>
        <dbReference type="SAM" id="MobiDB-lite"/>
    </source>
</evidence>
<feature type="compositionally biased region" description="Acidic residues" evidence="1">
    <location>
        <begin position="79"/>
        <end position="89"/>
    </location>
</feature>
<protein>
    <submittedName>
        <fullName evidence="2">Uncharacterized protein</fullName>
    </submittedName>
</protein>
<feature type="compositionally biased region" description="Low complexity" evidence="1">
    <location>
        <begin position="90"/>
        <end position="104"/>
    </location>
</feature>
<evidence type="ECO:0000313" key="3">
    <source>
        <dbReference type="Proteomes" id="UP001195769"/>
    </source>
</evidence>
<dbReference type="EMBL" id="JABBWK010000011">
    <property type="protein sequence ID" value="KAG1904076.1"/>
    <property type="molecule type" value="Genomic_DNA"/>
</dbReference>
<reference evidence="2" key="1">
    <citation type="journal article" date="2020" name="New Phytol.">
        <title>Comparative genomics reveals dynamic genome evolution in host specialist ectomycorrhizal fungi.</title>
        <authorList>
            <person name="Lofgren L.A."/>
            <person name="Nguyen N.H."/>
            <person name="Vilgalys R."/>
            <person name="Ruytinx J."/>
            <person name="Liao H.L."/>
            <person name="Branco S."/>
            <person name="Kuo A."/>
            <person name="LaButti K."/>
            <person name="Lipzen A."/>
            <person name="Andreopoulos W."/>
            <person name="Pangilinan J."/>
            <person name="Riley R."/>
            <person name="Hundley H."/>
            <person name="Na H."/>
            <person name="Barry K."/>
            <person name="Grigoriev I.V."/>
            <person name="Stajich J.E."/>
            <person name="Kennedy P.G."/>
        </authorList>
    </citation>
    <scope>NUCLEOTIDE SEQUENCE</scope>
    <source>
        <strain evidence="2">FC203</strain>
    </source>
</reference>
<gene>
    <name evidence="2" type="ORF">F5891DRAFT_1185034</name>
</gene>
<feature type="compositionally biased region" description="Basic residues" evidence="1">
    <location>
        <begin position="51"/>
        <end position="60"/>
    </location>
</feature>
<feature type="compositionally biased region" description="Basic residues" evidence="1">
    <location>
        <begin position="137"/>
        <end position="149"/>
    </location>
</feature>
<dbReference type="Proteomes" id="UP001195769">
    <property type="component" value="Unassembled WGS sequence"/>
</dbReference>
<keyword evidence="3" id="KW-1185">Reference proteome</keyword>
<comment type="caution">
    <text evidence="2">The sequence shown here is derived from an EMBL/GenBank/DDBJ whole genome shotgun (WGS) entry which is preliminary data.</text>
</comment>
<name>A0AAD4HPR8_9AGAM</name>
<dbReference type="RefSeq" id="XP_041229651.1">
    <property type="nucleotide sequence ID" value="XM_041366512.1"/>
</dbReference>
<evidence type="ECO:0000313" key="2">
    <source>
        <dbReference type="EMBL" id="KAG1904076.1"/>
    </source>
</evidence>
<sequence>MASSSTLNAEPAAVDPGFQEVLGHGKRPKNTEQMNALIQAEGEDIDNPTCRPRRSHRAPKKQNAAVDPNNFFSSLPVEEASDADDDDFTGSESSSQSPSSGSESDTTEILNAELADVLPMKTVPPHGGNSDPNACQLRKKANAKSKRKAAANASAANRLQLLKRAHVEDAKDDGDILLPSSSQVPQVDVRLKRPKPHGPTNPIYLFYEEVDKNAQGVEGTKGDKHYKCYHGLISHIKTHFPVLYRLYLYLKDRVEPPTEDEVAMALGKKILDPTQAAEYLLQLEKASSNIVEAFNHQNQRVAEASWD</sequence>
<dbReference type="GeneID" id="64660810"/>
<accession>A0AAD4HPR8</accession>
<dbReference type="AlphaFoldDB" id="A0AAD4HPR8"/>
<organism evidence="2 3">
    <name type="scientific">Suillus fuscotomentosus</name>
    <dbReference type="NCBI Taxonomy" id="1912939"/>
    <lineage>
        <taxon>Eukaryota</taxon>
        <taxon>Fungi</taxon>
        <taxon>Dikarya</taxon>
        <taxon>Basidiomycota</taxon>
        <taxon>Agaricomycotina</taxon>
        <taxon>Agaricomycetes</taxon>
        <taxon>Agaricomycetidae</taxon>
        <taxon>Boletales</taxon>
        <taxon>Suillineae</taxon>
        <taxon>Suillaceae</taxon>
        <taxon>Suillus</taxon>
    </lineage>
</organism>
<proteinExistence type="predicted"/>